<organism evidence="1 2">
    <name type="scientific">Dentiscutata erythropus</name>
    <dbReference type="NCBI Taxonomy" id="1348616"/>
    <lineage>
        <taxon>Eukaryota</taxon>
        <taxon>Fungi</taxon>
        <taxon>Fungi incertae sedis</taxon>
        <taxon>Mucoromycota</taxon>
        <taxon>Glomeromycotina</taxon>
        <taxon>Glomeromycetes</taxon>
        <taxon>Diversisporales</taxon>
        <taxon>Gigasporaceae</taxon>
        <taxon>Dentiscutata</taxon>
    </lineage>
</organism>
<comment type="caution">
    <text evidence="1">The sequence shown here is derived from an EMBL/GenBank/DDBJ whole genome shotgun (WGS) entry which is preliminary data.</text>
</comment>
<gene>
    <name evidence="1" type="ORF">DERYTH_LOCUS569</name>
</gene>
<dbReference type="Proteomes" id="UP000789405">
    <property type="component" value="Unassembled WGS sequence"/>
</dbReference>
<protein>
    <submittedName>
        <fullName evidence="1">28816_t:CDS:1</fullName>
    </submittedName>
</protein>
<dbReference type="AlphaFoldDB" id="A0A9N8YX55"/>
<keyword evidence="2" id="KW-1185">Reference proteome</keyword>
<evidence type="ECO:0000313" key="1">
    <source>
        <dbReference type="EMBL" id="CAG8452123.1"/>
    </source>
</evidence>
<name>A0A9N8YX55_9GLOM</name>
<dbReference type="SUPFAM" id="SSF52047">
    <property type="entry name" value="RNI-like"/>
    <property type="match status" value="1"/>
</dbReference>
<dbReference type="EMBL" id="CAJVPY010000131">
    <property type="protein sequence ID" value="CAG8452123.1"/>
    <property type="molecule type" value="Genomic_DNA"/>
</dbReference>
<proteinExistence type="predicted"/>
<sequence length="50" mass="6000">MHLNLQNNNLEDKGKKVVEEILQMNTTLYYLQLIDLIEKSEKRWPSKEPN</sequence>
<reference evidence="1" key="1">
    <citation type="submission" date="2021-06" db="EMBL/GenBank/DDBJ databases">
        <authorList>
            <person name="Kallberg Y."/>
            <person name="Tangrot J."/>
            <person name="Rosling A."/>
        </authorList>
    </citation>
    <scope>NUCLEOTIDE SEQUENCE</scope>
    <source>
        <strain evidence="1">MA453B</strain>
    </source>
</reference>
<accession>A0A9N8YX55</accession>
<evidence type="ECO:0000313" key="2">
    <source>
        <dbReference type="Proteomes" id="UP000789405"/>
    </source>
</evidence>